<feature type="domain" description="Inner membrane protein YgaP-like transmembrane" evidence="2">
    <location>
        <begin position="4"/>
        <end position="67"/>
    </location>
</feature>
<dbReference type="Proteomes" id="UP000185934">
    <property type="component" value="Chromosome"/>
</dbReference>
<feature type="transmembrane region" description="Helical" evidence="1">
    <location>
        <begin position="12"/>
        <end position="30"/>
    </location>
</feature>
<proteinExistence type="predicted"/>
<organism evidence="3 4">
    <name type="scientific">Dehalogenimonas formicexedens</name>
    <dbReference type="NCBI Taxonomy" id="1839801"/>
    <lineage>
        <taxon>Bacteria</taxon>
        <taxon>Bacillati</taxon>
        <taxon>Chloroflexota</taxon>
        <taxon>Dehalococcoidia</taxon>
        <taxon>Dehalococcoidales</taxon>
        <taxon>Dehalococcoidaceae</taxon>
        <taxon>Dehalogenimonas</taxon>
    </lineage>
</organism>
<dbReference type="OrthoDB" id="5405951at2"/>
<evidence type="ECO:0000259" key="2">
    <source>
        <dbReference type="Pfam" id="PF11127"/>
    </source>
</evidence>
<keyword evidence="1" id="KW-0472">Membrane</keyword>
<keyword evidence="4" id="KW-1185">Reference proteome</keyword>
<accession>A0A1P8F8F8</accession>
<dbReference type="AlphaFoldDB" id="A0A1P8F8F8"/>
<reference evidence="4" key="1">
    <citation type="submission" date="2016-11" db="EMBL/GenBank/DDBJ databases">
        <title>Dehalogenimonas formicexedens sp. nov., a chlorinated alkane respiring bacterium isolated from contaminated groundwater.</title>
        <authorList>
            <person name="Key T.A."/>
            <person name="Bowman K.S."/>
            <person name="Lee I."/>
            <person name="Chun J."/>
            <person name="Albuquerque L."/>
            <person name="da Costa M.S."/>
            <person name="Rainey F.A."/>
            <person name="Moe W.M."/>
        </authorList>
    </citation>
    <scope>NUCLEOTIDE SEQUENCE [LARGE SCALE GENOMIC DNA]</scope>
    <source>
        <strain evidence="4">NSZ-14</strain>
    </source>
</reference>
<evidence type="ECO:0000256" key="1">
    <source>
        <dbReference type="SAM" id="Phobius"/>
    </source>
</evidence>
<evidence type="ECO:0000313" key="4">
    <source>
        <dbReference type="Proteomes" id="UP000185934"/>
    </source>
</evidence>
<keyword evidence="1" id="KW-1133">Transmembrane helix</keyword>
<dbReference type="Pfam" id="PF11127">
    <property type="entry name" value="YgaP-like_TM"/>
    <property type="match status" value="1"/>
</dbReference>
<evidence type="ECO:0000313" key="3">
    <source>
        <dbReference type="EMBL" id="APV44713.1"/>
    </source>
</evidence>
<dbReference type="KEGG" id="dfo:Dform_01389"/>
<dbReference type="InterPro" id="IPR021309">
    <property type="entry name" value="YgaP-like_TM"/>
</dbReference>
<dbReference type="RefSeq" id="WP_076004366.1">
    <property type="nucleotide sequence ID" value="NZ_CP018258.1"/>
</dbReference>
<dbReference type="EMBL" id="CP018258">
    <property type="protein sequence ID" value="APV44713.1"/>
    <property type="molecule type" value="Genomic_DNA"/>
</dbReference>
<sequence length="70" mass="7541">MKLKQNLGPVDGLIRALLGVGLFLLANLTVEGIRDGVLEVAAVILIFTAVLGYCPIYALLGFTTRKPERD</sequence>
<name>A0A1P8F8F8_9CHLR</name>
<feature type="transmembrane region" description="Helical" evidence="1">
    <location>
        <begin position="36"/>
        <end position="60"/>
    </location>
</feature>
<dbReference type="STRING" id="1839801.Dform_01389"/>
<protein>
    <recommendedName>
        <fullName evidence="2">Inner membrane protein YgaP-like transmembrane domain-containing protein</fullName>
    </recommendedName>
</protein>
<gene>
    <name evidence="3" type="ORF">Dform_01389</name>
</gene>
<keyword evidence="1" id="KW-0812">Transmembrane</keyword>